<dbReference type="InterPro" id="IPR001611">
    <property type="entry name" value="Leu-rich_rpt"/>
</dbReference>
<feature type="compositionally biased region" description="Basic and acidic residues" evidence="3">
    <location>
        <begin position="465"/>
        <end position="476"/>
    </location>
</feature>
<comment type="caution">
    <text evidence="4">The sequence shown here is derived from an EMBL/GenBank/DDBJ whole genome shotgun (WGS) entry which is preliminary data.</text>
</comment>
<proteinExistence type="predicted"/>
<feature type="region of interest" description="Disordered" evidence="3">
    <location>
        <begin position="415"/>
        <end position="503"/>
    </location>
</feature>
<dbReference type="PANTHER" id="PTHR15454">
    <property type="entry name" value="NISCHARIN RELATED"/>
    <property type="match status" value="1"/>
</dbReference>
<keyword evidence="1" id="KW-0433">Leucine-rich repeat</keyword>
<dbReference type="GO" id="GO:0005737">
    <property type="term" value="C:cytoplasm"/>
    <property type="evidence" value="ECO:0007669"/>
    <property type="project" value="TreeGrafter"/>
</dbReference>
<dbReference type="Proteomes" id="UP000193560">
    <property type="component" value="Unassembled WGS sequence"/>
</dbReference>
<dbReference type="Pfam" id="PF14580">
    <property type="entry name" value="LRR_9"/>
    <property type="match status" value="1"/>
</dbReference>
<dbReference type="SMART" id="SM00369">
    <property type="entry name" value="LRR_TYP"/>
    <property type="match status" value="4"/>
</dbReference>
<dbReference type="Gene3D" id="3.80.10.10">
    <property type="entry name" value="Ribonuclease Inhibitor"/>
    <property type="match status" value="2"/>
</dbReference>
<dbReference type="SMART" id="SM00364">
    <property type="entry name" value="LRR_BAC"/>
    <property type="match status" value="6"/>
</dbReference>
<evidence type="ECO:0000256" key="2">
    <source>
        <dbReference type="ARBA" id="ARBA00022737"/>
    </source>
</evidence>
<organism evidence="4 5">
    <name type="scientific">Absidia repens</name>
    <dbReference type="NCBI Taxonomy" id="90262"/>
    <lineage>
        <taxon>Eukaryota</taxon>
        <taxon>Fungi</taxon>
        <taxon>Fungi incertae sedis</taxon>
        <taxon>Mucoromycota</taxon>
        <taxon>Mucoromycotina</taxon>
        <taxon>Mucoromycetes</taxon>
        <taxon>Mucorales</taxon>
        <taxon>Cunninghamellaceae</taxon>
        <taxon>Absidia</taxon>
    </lineage>
</organism>
<feature type="compositionally biased region" description="Basic and acidic residues" evidence="3">
    <location>
        <begin position="442"/>
        <end position="457"/>
    </location>
</feature>
<name>A0A1X2I0S5_9FUNG</name>
<evidence type="ECO:0000256" key="3">
    <source>
        <dbReference type="SAM" id="MobiDB-lite"/>
    </source>
</evidence>
<dbReference type="EMBL" id="MCGE01000037">
    <property type="protein sequence ID" value="ORZ06911.1"/>
    <property type="molecule type" value="Genomic_DNA"/>
</dbReference>
<evidence type="ECO:0000256" key="1">
    <source>
        <dbReference type="ARBA" id="ARBA00022614"/>
    </source>
</evidence>
<sequence length="503" mass="56291">MKLDFDVLSTWYDQPLDTIKEINAKKKDLKLVEDISSCSKLRKLILSENFLTNAKTSFIGLNQLTFLNLSHNEFNSLSGMEHLTQLNVLNVSNNMIKTLPGDMSHFANLKALIVNNNELEETPNLAPLVNLNTLVISHNNIQEVSDLSCLSNLVKLSASYNKLKEIPDFSGQKDSLKETRLNDNDIDTIPNTLRKCQALEIIDLGNNKIENWSDIASLGSLLKLHNLNLRGNPITNKKDYKDKILNLIPSLRVLDGERFDLKFLERKQKQATNFKLMEKKDRLKREKLEKLEKQWEVADESSSTRKPRHKHVLREEKDDQQPGPAKATKTKVKAAIENEMDVDKEKRKSTKTKIPSNATDVDKEDHKKTMKKTKAQRDPFFDAKAAESANMSDTATAPVTAPVTASVTAPAAVATTTTATPNESVASTKTSLTPTATALEQKLSKRKAEAQISRSEHTGVLSRVDNSKKMKKKVDSEDVLATLEKTKEQEESVSTGLGADSWD</sequence>
<dbReference type="InterPro" id="IPR032675">
    <property type="entry name" value="LRR_dom_sf"/>
</dbReference>
<dbReference type="SMART" id="SM00365">
    <property type="entry name" value="LRR_SD22"/>
    <property type="match status" value="5"/>
</dbReference>
<keyword evidence="2" id="KW-0677">Repeat</keyword>
<evidence type="ECO:0000313" key="4">
    <source>
        <dbReference type="EMBL" id="ORZ06911.1"/>
    </source>
</evidence>
<dbReference type="InterPro" id="IPR003591">
    <property type="entry name" value="Leu-rich_rpt_typical-subtyp"/>
</dbReference>
<dbReference type="AlphaFoldDB" id="A0A1X2I0S5"/>
<reference evidence="4 5" key="1">
    <citation type="submission" date="2016-07" db="EMBL/GenBank/DDBJ databases">
        <title>Pervasive Adenine N6-methylation of Active Genes in Fungi.</title>
        <authorList>
            <consortium name="DOE Joint Genome Institute"/>
            <person name="Mondo S.J."/>
            <person name="Dannebaum R.O."/>
            <person name="Kuo R.C."/>
            <person name="Labutti K."/>
            <person name="Haridas S."/>
            <person name="Kuo A."/>
            <person name="Salamov A."/>
            <person name="Ahrendt S.R."/>
            <person name="Lipzen A."/>
            <person name="Sullivan W."/>
            <person name="Andreopoulos W.B."/>
            <person name="Clum A."/>
            <person name="Lindquist E."/>
            <person name="Daum C."/>
            <person name="Ramamoorthy G.K."/>
            <person name="Gryganskyi A."/>
            <person name="Culley D."/>
            <person name="Magnuson J.K."/>
            <person name="James T.Y."/>
            <person name="O'Malley M.A."/>
            <person name="Stajich J.E."/>
            <person name="Spatafora J.W."/>
            <person name="Visel A."/>
            <person name="Grigoriev I.V."/>
        </authorList>
    </citation>
    <scope>NUCLEOTIDE SEQUENCE [LARGE SCALE GENOMIC DNA]</scope>
    <source>
        <strain evidence="4 5">NRRL 1336</strain>
    </source>
</reference>
<evidence type="ECO:0008006" key="6">
    <source>
        <dbReference type="Google" id="ProtNLM"/>
    </source>
</evidence>
<keyword evidence="5" id="KW-1185">Reference proteome</keyword>
<protein>
    <recommendedName>
        <fullName evidence="6">Protein phosphatase 1 regulatory subunit 7</fullName>
    </recommendedName>
</protein>
<accession>A0A1X2I0S5</accession>
<feature type="region of interest" description="Disordered" evidence="3">
    <location>
        <begin position="293"/>
        <end position="398"/>
    </location>
</feature>
<feature type="compositionally biased region" description="Polar residues" evidence="3">
    <location>
        <begin position="422"/>
        <end position="438"/>
    </location>
</feature>
<dbReference type="SUPFAM" id="SSF52058">
    <property type="entry name" value="L domain-like"/>
    <property type="match status" value="1"/>
</dbReference>
<evidence type="ECO:0000313" key="5">
    <source>
        <dbReference type="Proteomes" id="UP000193560"/>
    </source>
</evidence>
<gene>
    <name evidence="4" type="ORF">BCR42DRAFT_383634</name>
</gene>
<feature type="compositionally biased region" description="Basic and acidic residues" evidence="3">
    <location>
        <begin position="375"/>
        <end position="385"/>
    </location>
</feature>
<dbReference type="STRING" id="90262.A0A1X2I0S5"/>
<dbReference type="PROSITE" id="PS51450">
    <property type="entry name" value="LRR"/>
    <property type="match status" value="5"/>
</dbReference>
<dbReference type="OrthoDB" id="1517790at2759"/>